<name>A0A1X7BMS8_9RHOB</name>
<gene>
    <name evidence="2" type="ORF">ROA7745_00744</name>
</gene>
<dbReference type="RefSeq" id="WP_139836288.1">
    <property type="nucleotide sequence ID" value="NZ_FWXB01000002.1"/>
</dbReference>
<evidence type="ECO:0000313" key="2">
    <source>
        <dbReference type="EMBL" id="SMC10936.1"/>
    </source>
</evidence>
<dbReference type="Proteomes" id="UP000193224">
    <property type="component" value="Unassembled WGS sequence"/>
</dbReference>
<accession>A0A1X7BMS8</accession>
<keyword evidence="3" id="KW-1185">Reference proteome</keyword>
<proteinExistence type="predicted"/>
<feature type="region of interest" description="Disordered" evidence="1">
    <location>
        <begin position="1"/>
        <end position="63"/>
    </location>
</feature>
<dbReference type="AlphaFoldDB" id="A0A1X7BMS8"/>
<protein>
    <submittedName>
        <fullName evidence="2">Uncharacterized protein</fullName>
    </submittedName>
</protein>
<sequence length="131" mass="14691">MFKIFSNSKTDGSIHAPGLTKRHTRFAHSHTRSQPQTRTQIETPPVPAKQPCEASTARPKRPAQARILWQNESSNSLADQLHSETEISVALLRRALPSRFAKIDAETRALAKHNQDELLAPTHRAAMPRKN</sequence>
<evidence type="ECO:0000313" key="3">
    <source>
        <dbReference type="Proteomes" id="UP000193224"/>
    </source>
</evidence>
<organism evidence="2 3">
    <name type="scientific">Roseovarius aestuarii</name>
    <dbReference type="NCBI Taxonomy" id="475083"/>
    <lineage>
        <taxon>Bacteria</taxon>
        <taxon>Pseudomonadati</taxon>
        <taxon>Pseudomonadota</taxon>
        <taxon>Alphaproteobacteria</taxon>
        <taxon>Rhodobacterales</taxon>
        <taxon>Roseobacteraceae</taxon>
        <taxon>Roseovarius</taxon>
    </lineage>
</organism>
<evidence type="ECO:0000256" key="1">
    <source>
        <dbReference type="SAM" id="MobiDB-lite"/>
    </source>
</evidence>
<reference evidence="2 3" key="1">
    <citation type="submission" date="2017-03" db="EMBL/GenBank/DDBJ databases">
        <authorList>
            <person name="Afonso C.L."/>
            <person name="Miller P.J."/>
            <person name="Scott M.A."/>
            <person name="Spackman E."/>
            <person name="Goraichik I."/>
            <person name="Dimitrov K.M."/>
            <person name="Suarez D.L."/>
            <person name="Swayne D.E."/>
        </authorList>
    </citation>
    <scope>NUCLEOTIDE SEQUENCE [LARGE SCALE GENOMIC DNA]</scope>
    <source>
        <strain evidence="2 3">CECT 7745</strain>
    </source>
</reference>
<feature type="compositionally biased region" description="Polar residues" evidence="1">
    <location>
        <begin position="1"/>
        <end position="11"/>
    </location>
</feature>
<dbReference type="EMBL" id="FWXB01000002">
    <property type="protein sequence ID" value="SMC10936.1"/>
    <property type="molecule type" value="Genomic_DNA"/>
</dbReference>
<feature type="compositionally biased region" description="Basic residues" evidence="1">
    <location>
        <begin position="20"/>
        <end position="31"/>
    </location>
</feature>
<dbReference type="OrthoDB" id="7882098at2"/>
<feature type="compositionally biased region" description="Polar residues" evidence="1">
    <location>
        <begin position="32"/>
        <end position="42"/>
    </location>
</feature>